<dbReference type="AlphaFoldDB" id="D8SDP9"/>
<dbReference type="Gramene" id="EFJ17549">
    <property type="protein sequence ID" value="EFJ17549"/>
    <property type="gene ID" value="SELMODRAFT_114468"/>
</dbReference>
<keyword evidence="3" id="KW-0732">Signal</keyword>
<protein>
    <recommendedName>
        <fullName evidence="4">FAD-binding PCMH-type domain-containing protein</fullName>
    </recommendedName>
</protein>
<organism evidence="6">
    <name type="scientific">Selaginella moellendorffii</name>
    <name type="common">Spikemoss</name>
    <dbReference type="NCBI Taxonomy" id="88036"/>
    <lineage>
        <taxon>Eukaryota</taxon>
        <taxon>Viridiplantae</taxon>
        <taxon>Streptophyta</taxon>
        <taxon>Embryophyta</taxon>
        <taxon>Tracheophyta</taxon>
        <taxon>Lycopodiopsida</taxon>
        <taxon>Selaginellales</taxon>
        <taxon>Selaginellaceae</taxon>
        <taxon>Selaginella</taxon>
    </lineage>
</organism>
<dbReference type="InterPro" id="IPR016169">
    <property type="entry name" value="FAD-bd_PCMH_sub2"/>
</dbReference>
<comment type="similarity">
    <text evidence="1">Belongs to the oxygen-dependent FAD-linked oxidoreductase family.</text>
</comment>
<gene>
    <name evidence="5" type="ORF">SELMODRAFT_114468</name>
</gene>
<keyword evidence="6" id="KW-1185">Reference proteome</keyword>
<feature type="chain" id="PRO_5003122626" description="FAD-binding PCMH-type domain-containing protein" evidence="3">
    <location>
        <begin position="26"/>
        <end position="598"/>
    </location>
</feature>
<dbReference type="InterPro" id="IPR012951">
    <property type="entry name" value="BBE"/>
</dbReference>
<name>D8SDP9_SELML</name>
<dbReference type="Pfam" id="PF01565">
    <property type="entry name" value="FAD_binding_4"/>
    <property type="match status" value="1"/>
</dbReference>
<dbReference type="GO" id="GO:0016491">
    <property type="term" value="F:oxidoreductase activity"/>
    <property type="evidence" value="ECO:0000318"/>
    <property type="project" value="GO_Central"/>
</dbReference>
<accession>D8SDP9</accession>
<dbReference type="OMA" id="DERHECY"/>
<dbReference type="InterPro" id="IPR006094">
    <property type="entry name" value="Oxid_FAD_bind_N"/>
</dbReference>
<feature type="signal peptide" evidence="3">
    <location>
        <begin position="1"/>
        <end position="25"/>
    </location>
</feature>
<evidence type="ECO:0000259" key="4">
    <source>
        <dbReference type="PROSITE" id="PS51387"/>
    </source>
</evidence>
<dbReference type="KEGG" id="smo:SELMODRAFT_114468"/>
<sequence>MSPRVSCSSIAILALVLQILILADARPRASLDHDHPSCLCTALQSCWPDPSAWDTFNSSIDGRLIEVLPPAAPCHESHFDEQACQIVREKWSSPFWRSDQPGAMQASNWEASGDQSCLISSPRNSSCSQGSVPVYAVNVSTPSHVQSAVKFASAKNIRLVIKNTGHDFFGKSTAAGSLSIWTHHMKNMSFHHDFVAKRCSVSPVSAVTVGAGVQWEELYQAVFKQGKVIVGAGGVTVGAAGGYPQAAGHSPISPAFGLAADNVLEYEVVTAAGDLVVANGCQNKELFWALRGGGGGTFGVVVSATHRTHPPLTNLAFAVYTINATDRSSFLDLLTNFAVIHPSLSEAGWSGYFLLSSQSLQLSRQTLLVLYILPNKDVSFAKSTLAPFLDYVEKHPKLQGNGSVVSLSSFQEYYSQFLCGGQNSCVNSNGSASPGALSSRLIPKSLFDSRKSVEQLSDALISILERYPASILGAFVAGGAVARPRDENAVNPAWRRALLLAIISSGWSDGASLEEQREVARNVSAANKLLIDLTPGSGTYINEADFNEPDWQQSFFGEHYPRLQAIKSKVDPSGLFRCHHCVGSEKWSDDLNCPRSSE</sequence>
<dbReference type="InterPro" id="IPR050432">
    <property type="entry name" value="FAD-linked_Oxidoreductases_BP"/>
</dbReference>
<dbReference type="PROSITE" id="PS51387">
    <property type="entry name" value="FAD_PCMH"/>
    <property type="match status" value="1"/>
</dbReference>
<reference evidence="5 6" key="1">
    <citation type="journal article" date="2011" name="Science">
        <title>The Selaginella genome identifies genetic changes associated with the evolution of vascular plants.</title>
        <authorList>
            <person name="Banks J.A."/>
            <person name="Nishiyama T."/>
            <person name="Hasebe M."/>
            <person name="Bowman J.L."/>
            <person name="Gribskov M."/>
            <person name="dePamphilis C."/>
            <person name="Albert V.A."/>
            <person name="Aono N."/>
            <person name="Aoyama T."/>
            <person name="Ambrose B.A."/>
            <person name="Ashton N.W."/>
            <person name="Axtell M.J."/>
            <person name="Barker E."/>
            <person name="Barker M.S."/>
            <person name="Bennetzen J.L."/>
            <person name="Bonawitz N.D."/>
            <person name="Chapple C."/>
            <person name="Cheng C."/>
            <person name="Correa L.G."/>
            <person name="Dacre M."/>
            <person name="DeBarry J."/>
            <person name="Dreyer I."/>
            <person name="Elias M."/>
            <person name="Engstrom E.M."/>
            <person name="Estelle M."/>
            <person name="Feng L."/>
            <person name="Finet C."/>
            <person name="Floyd S.K."/>
            <person name="Frommer W.B."/>
            <person name="Fujita T."/>
            <person name="Gramzow L."/>
            <person name="Gutensohn M."/>
            <person name="Harholt J."/>
            <person name="Hattori M."/>
            <person name="Heyl A."/>
            <person name="Hirai T."/>
            <person name="Hiwatashi Y."/>
            <person name="Ishikawa M."/>
            <person name="Iwata M."/>
            <person name="Karol K.G."/>
            <person name="Koehler B."/>
            <person name="Kolukisaoglu U."/>
            <person name="Kubo M."/>
            <person name="Kurata T."/>
            <person name="Lalonde S."/>
            <person name="Li K."/>
            <person name="Li Y."/>
            <person name="Litt A."/>
            <person name="Lyons E."/>
            <person name="Manning G."/>
            <person name="Maruyama T."/>
            <person name="Michael T.P."/>
            <person name="Mikami K."/>
            <person name="Miyazaki S."/>
            <person name="Morinaga S."/>
            <person name="Murata T."/>
            <person name="Mueller-Roeber B."/>
            <person name="Nelson D.R."/>
            <person name="Obara M."/>
            <person name="Oguri Y."/>
            <person name="Olmstead R.G."/>
            <person name="Onodera N."/>
            <person name="Petersen B.L."/>
            <person name="Pils B."/>
            <person name="Prigge M."/>
            <person name="Rensing S.A."/>
            <person name="Riano-Pachon D.M."/>
            <person name="Roberts A.W."/>
            <person name="Sato Y."/>
            <person name="Scheller H.V."/>
            <person name="Schulz B."/>
            <person name="Schulz C."/>
            <person name="Shakirov E.V."/>
            <person name="Shibagaki N."/>
            <person name="Shinohara N."/>
            <person name="Shippen D.E."/>
            <person name="Soerensen I."/>
            <person name="Sotooka R."/>
            <person name="Sugimoto N."/>
            <person name="Sugita M."/>
            <person name="Sumikawa N."/>
            <person name="Tanurdzic M."/>
            <person name="Theissen G."/>
            <person name="Ulvskov P."/>
            <person name="Wakazuki S."/>
            <person name="Weng J.K."/>
            <person name="Willats W.W."/>
            <person name="Wipf D."/>
            <person name="Wolf P.G."/>
            <person name="Yang L."/>
            <person name="Zimmer A.D."/>
            <person name="Zhu Q."/>
            <person name="Mitros T."/>
            <person name="Hellsten U."/>
            <person name="Loque D."/>
            <person name="Otillar R."/>
            <person name="Salamov A."/>
            <person name="Schmutz J."/>
            <person name="Shapiro H."/>
            <person name="Lindquist E."/>
            <person name="Lucas S."/>
            <person name="Rokhsar D."/>
            <person name="Grigoriev I.V."/>
        </authorList>
    </citation>
    <scope>NUCLEOTIDE SEQUENCE [LARGE SCALE GENOMIC DNA]</scope>
</reference>
<dbReference type="InterPro" id="IPR016166">
    <property type="entry name" value="FAD-bd_PCMH"/>
</dbReference>
<proteinExistence type="inferred from homology"/>
<dbReference type="PANTHER" id="PTHR13878:SF91">
    <property type="entry name" value="FAD BINDING DOMAIN PROTEIN (AFU_ORTHOLOGUE AFUA_6G12070)-RELATED"/>
    <property type="match status" value="1"/>
</dbReference>
<dbReference type="HOGENOM" id="CLU_018354_4_4_1"/>
<dbReference type="GO" id="GO:0071949">
    <property type="term" value="F:FAD binding"/>
    <property type="evidence" value="ECO:0007669"/>
    <property type="project" value="InterPro"/>
</dbReference>
<dbReference type="PANTHER" id="PTHR13878">
    <property type="entry name" value="GULONOLACTONE OXIDASE"/>
    <property type="match status" value="1"/>
</dbReference>
<evidence type="ECO:0000313" key="6">
    <source>
        <dbReference type="Proteomes" id="UP000001514"/>
    </source>
</evidence>
<dbReference type="OrthoDB" id="407275at2759"/>
<dbReference type="Gene3D" id="3.30.465.10">
    <property type="match status" value="2"/>
</dbReference>
<dbReference type="EMBL" id="GL377613">
    <property type="protein sequence ID" value="EFJ17549.1"/>
    <property type="molecule type" value="Genomic_DNA"/>
</dbReference>
<keyword evidence="2" id="KW-0560">Oxidoreductase</keyword>
<evidence type="ECO:0000256" key="2">
    <source>
        <dbReference type="ARBA" id="ARBA00023002"/>
    </source>
</evidence>
<evidence type="ECO:0000313" key="5">
    <source>
        <dbReference type="EMBL" id="EFJ17549.1"/>
    </source>
</evidence>
<evidence type="ECO:0000256" key="1">
    <source>
        <dbReference type="ARBA" id="ARBA00005466"/>
    </source>
</evidence>
<dbReference type="InterPro" id="IPR036318">
    <property type="entry name" value="FAD-bd_PCMH-like_sf"/>
</dbReference>
<dbReference type="SUPFAM" id="SSF56176">
    <property type="entry name" value="FAD-binding/transporter-associated domain-like"/>
    <property type="match status" value="1"/>
</dbReference>
<dbReference type="Proteomes" id="UP000001514">
    <property type="component" value="Unassembled WGS sequence"/>
</dbReference>
<evidence type="ECO:0000256" key="3">
    <source>
        <dbReference type="SAM" id="SignalP"/>
    </source>
</evidence>
<dbReference type="eggNOG" id="ENOG502QQWK">
    <property type="taxonomic scope" value="Eukaryota"/>
</dbReference>
<dbReference type="Pfam" id="PF08031">
    <property type="entry name" value="BBE"/>
    <property type="match status" value="1"/>
</dbReference>
<dbReference type="FunCoup" id="D8SDP9">
    <property type="interactions" value="530"/>
</dbReference>
<feature type="domain" description="FAD-binding PCMH-type" evidence="4">
    <location>
        <begin position="129"/>
        <end position="311"/>
    </location>
</feature>
<dbReference type="InParanoid" id="D8SDP9"/>